<dbReference type="NCBIfam" id="NF006667">
    <property type="entry name" value="PRK09212.1"/>
    <property type="match status" value="1"/>
</dbReference>
<evidence type="ECO:0000313" key="3">
    <source>
        <dbReference type="EMBL" id="TWA76908.1"/>
    </source>
</evidence>
<comment type="caution">
    <text evidence="3">The sequence shown here is derived from an EMBL/GenBank/DDBJ whole genome shotgun (WGS) entry which is preliminary data.</text>
</comment>
<dbReference type="RefSeq" id="WP_145689817.1">
    <property type="nucleotide sequence ID" value="NZ_VITH01000017.1"/>
</dbReference>
<dbReference type="PANTHER" id="PTHR43257">
    <property type="entry name" value="PYRUVATE DEHYDROGENASE E1 COMPONENT BETA SUBUNIT"/>
    <property type="match status" value="1"/>
</dbReference>
<dbReference type="Proteomes" id="UP000318529">
    <property type="component" value="Unassembled WGS sequence"/>
</dbReference>
<dbReference type="FunFam" id="3.40.50.920:FF:000001">
    <property type="entry name" value="Pyruvate dehydrogenase E1 beta subunit"/>
    <property type="match status" value="1"/>
</dbReference>
<dbReference type="SMART" id="SM00861">
    <property type="entry name" value="Transket_pyr"/>
    <property type="match status" value="1"/>
</dbReference>
<reference evidence="3 4" key="1">
    <citation type="submission" date="2019-06" db="EMBL/GenBank/DDBJ databases">
        <title>Genomic Encyclopedia of Type Strains, Phase IV (KMG-V): Genome sequencing to study the core and pangenomes of soil and plant-associated prokaryotes.</title>
        <authorList>
            <person name="Whitman W."/>
        </authorList>
    </citation>
    <scope>NUCLEOTIDE SEQUENCE [LARGE SCALE GENOMIC DNA]</scope>
    <source>
        <strain evidence="3 4">BR 11650</strain>
    </source>
</reference>
<gene>
    <name evidence="3" type="ORF">FBZ83_11750</name>
</gene>
<dbReference type="InterPro" id="IPR029061">
    <property type="entry name" value="THDP-binding"/>
</dbReference>
<proteinExistence type="predicted"/>
<dbReference type="Pfam" id="PF02780">
    <property type="entry name" value="Transketolase_C"/>
    <property type="match status" value="1"/>
</dbReference>
<sequence>MARKISMKQAINEALDLEMTRDPSVVVMGEDIVGGTGSPGEDDAWGGVLGVTKGLYAKHGDRLMDTPLSESAYVGAAIGAATCGLRPVAELMFIDFMGVCFDQIFNQAAKFRYMFGGKAETPVVIRAMVGAGFRAAAQHSQMLTPVFTHIPGVKVVCPSNAYDAKGLLIQSIRDNDPVIFCEHKNLYGLECDVPAESYAIPFGEANVLRDGGDVTIVSYGLTVHRAMEAAEALARDRVEAEVVDLRTLSPIDWDTIIDSVERTGRLVVVDEAHPRCSIASDVAAFVGQNAFGALKAGVQMVTAPHVPVPFSPVLEDLYIPNAPSIAEAARRTLSPTGTSPRSIAA</sequence>
<dbReference type="PANTHER" id="PTHR43257:SF3">
    <property type="entry name" value="ACETOIN:2,6-DICHLOROPHENOLINDOPHENOL OXIDOREDUCTASE SUBUNIT BETA"/>
    <property type="match status" value="1"/>
</dbReference>
<accession>A0A560BWA9</accession>
<feature type="domain" description="Transketolase-like pyrimidine-binding" evidence="2">
    <location>
        <begin position="5"/>
        <end position="189"/>
    </location>
</feature>
<keyword evidence="1" id="KW-0560">Oxidoreductase</keyword>
<organism evidence="3 4">
    <name type="scientific">Azospirillum brasilense</name>
    <dbReference type="NCBI Taxonomy" id="192"/>
    <lineage>
        <taxon>Bacteria</taxon>
        <taxon>Pseudomonadati</taxon>
        <taxon>Pseudomonadota</taxon>
        <taxon>Alphaproteobacteria</taxon>
        <taxon>Rhodospirillales</taxon>
        <taxon>Azospirillaceae</taxon>
        <taxon>Azospirillum</taxon>
    </lineage>
</organism>
<dbReference type="GO" id="GO:0016491">
    <property type="term" value="F:oxidoreductase activity"/>
    <property type="evidence" value="ECO:0007669"/>
    <property type="project" value="UniProtKB-KW"/>
</dbReference>
<evidence type="ECO:0000313" key="4">
    <source>
        <dbReference type="Proteomes" id="UP000318529"/>
    </source>
</evidence>
<dbReference type="SUPFAM" id="SSF52518">
    <property type="entry name" value="Thiamin diphosphate-binding fold (THDP-binding)"/>
    <property type="match status" value="1"/>
</dbReference>
<dbReference type="CDD" id="cd07036">
    <property type="entry name" value="TPP_PYR_E1-PDHc-beta_like"/>
    <property type="match status" value="1"/>
</dbReference>
<dbReference type="Pfam" id="PF02779">
    <property type="entry name" value="Transket_pyr"/>
    <property type="match status" value="1"/>
</dbReference>
<evidence type="ECO:0000256" key="1">
    <source>
        <dbReference type="ARBA" id="ARBA00023002"/>
    </source>
</evidence>
<dbReference type="AlphaFoldDB" id="A0A560BWA9"/>
<dbReference type="SUPFAM" id="SSF52922">
    <property type="entry name" value="TK C-terminal domain-like"/>
    <property type="match status" value="1"/>
</dbReference>
<dbReference type="InterPro" id="IPR005475">
    <property type="entry name" value="Transketolase-like_Pyr-bd"/>
</dbReference>
<dbReference type="Gene3D" id="3.40.50.920">
    <property type="match status" value="1"/>
</dbReference>
<dbReference type="EMBL" id="VITH01000017">
    <property type="protein sequence ID" value="TWA76908.1"/>
    <property type="molecule type" value="Genomic_DNA"/>
</dbReference>
<protein>
    <submittedName>
        <fullName evidence="3">Pyruvate dehydrogenase E1 component beta subunit</fullName>
    </submittedName>
</protein>
<dbReference type="Gene3D" id="3.40.50.970">
    <property type="match status" value="1"/>
</dbReference>
<evidence type="ECO:0000259" key="2">
    <source>
        <dbReference type="SMART" id="SM00861"/>
    </source>
</evidence>
<dbReference type="InterPro" id="IPR009014">
    <property type="entry name" value="Transketo_C/PFOR_II"/>
</dbReference>
<dbReference type="InterPro" id="IPR033248">
    <property type="entry name" value="Transketolase_C"/>
</dbReference>
<keyword evidence="3" id="KW-0670">Pyruvate</keyword>
<name>A0A560BWA9_AZOBR</name>
<dbReference type="FunFam" id="3.40.50.970:FF:000001">
    <property type="entry name" value="Pyruvate dehydrogenase E1 beta subunit"/>
    <property type="match status" value="1"/>
</dbReference>